<accession>A0A540M7B2</accession>
<sequence length="648" mass="70834">MERWRVTRGGVRSVSGSSSSSSTIIMLRDKDTDHAATATANVDQQPRYYYNDNTIKQQQLHVDVDRYSSTTSISVTADQEISIFDAHKYFNQLSINNHIDGQNHKVGRQYRLRAFTSALEVQVSDGLSGVSRFSWAAGSPSVSSVDDAAINYPLRLRARSFHVVSSSATPTASSEASWNSQTGLLSNPRCTTTATNSNVAFMVPLRSRTSTNHPPRPHHDDHQITNKKKLSGWSKTMPLSPRWLTAFPRRSARCPCSGKKSVQVVAQEKKSSMSSSSSIVGVGGGNIYNMPAQLILTKDEIPPAAPTTSVITAANLNNSSIARPRDDNRHVLWGDERRRNWERQVNNTTINVQPAANSTTTTTSCISTAASGGGFSFPILKFNGDGGTSLPSATTSIRNPSNSTTDHVQCGRLIGDVNNKDEDVGSDASSDLFEIESFSTSTTQTLQATNADMPTYPPPSSSMFENYYRTRRDSFSLVEDAVSFTAARRLSANNNSRRTSLDRRQHDPPMASLSTDQYCYEPSEASIDWSVTTAEGFDRSDQYDHDHHDHHDDADLGTKVMTSSKRRPPSLGSNNNNMGLLSCRREKAVSVGPNPVRLMAMPAAPAEHDYCQSRHRGVGVEPTSLSVCSNNSRATMHVGSRSAALARQ</sequence>
<feature type="region of interest" description="Disordered" evidence="1">
    <location>
        <begin position="541"/>
        <end position="579"/>
    </location>
</feature>
<feature type="compositionally biased region" description="Basic and acidic residues" evidence="1">
    <location>
        <begin position="541"/>
        <end position="556"/>
    </location>
</feature>
<protein>
    <submittedName>
        <fullName evidence="2">Uncharacterized protein</fullName>
    </submittedName>
</protein>
<dbReference type="Proteomes" id="UP000315295">
    <property type="component" value="Unassembled WGS sequence"/>
</dbReference>
<evidence type="ECO:0000313" key="3">
    <source>
        <dbReference type="Proteomes" id="UP000315295"/>
    </source>
</evidence>
<feature type="region of interest" description="Disordered" evidence="1">
    <location>
        <begin position="494"/>
        <end position="515"/>
    </location>
</feature>
<proteinExistence type="predicted"/>
<name>A0A540M7B2_MALBA</name>
<dbReference type="PANTHER" id="PTHR33781">
    <property type="entry name" value="PROTEIN PHYTOCHROME KINASE SUBSTRATE 1-RELATED"/>
    <property type="match status" value="1"/>
</dbReference>
<evidence type="ECO:0000313" key="2">
    <source>
        <dbReference type="EMBL" id="TQD94402.1"/>
    </source>
</evidence>
<dbReference type="STRING" id="106549.A0A540M7B2"/>
<dbReference type="InterPro" id="IPR039615">
    <property type="entry name" value="PKS"/>
</dbReference>
<dbReference type="PANTHER" id="PTHR33781:SF1">
    <property type="entry name" value="PROTEIN PHYTOCHROME KINASE SUBSTRATE 4"/>
    <property type="match status" value="1"/>
</dbReference>
<evidence type="ECO:0000256" key="1">
    <source>
        <dbReference type="SAM" id="MobiDB-lite"/>
    </source>
</evidence>
<organism evidence="2 3">
    <name type="scientific">Malus baccata</name>
    <name type="common">Siberian crab apple</name>
    <name type="synonym">Pyrus baccata</name>
    <dbReference type="NCBI Taxonomy" id="106549"/>
    <lineage>
        <taxon>Eukaryota</taxon>
        <taxon>Viridiplantae</taxon>
        <taxon>Streptophyta</taxon>
        <taxon>Embryophyta</taxon>
        <taxon>Tracheophyta</taxon>
        <taxon>Spermatophyta</taxon>
        <taxon>Magnoliopsida</taxon>
        <taxon>eudicotyledons</taxon>
        <taxon>Gunneridae</taxon>
        <taxon>Pentapetalae</taxon>
        <taxon>rosids</taxon>
        <taxon>fabids</taxon>
        <taxon>Rosales</taxon>
        <taxon>Rosaceae</taxon>
        <taxon>Amygdaloideae</taxon>
        <taxon>Maleae</taxon>
        <taxon>Malus</taxon>
    </lineage>
</organism>
<keyword evidence="3" id="KW-1185">Reference proteome</keyword>
<reference evidence="2 3" key="1">
    <citation type="journal article" date="2019" name="G3 (Bethesda)">
        <title>Sequencing of a Wild Apple (Malus baccata) Genome Unravels the Differences Between Cultivated and Wild Apple Species Regarding Disease Resistance and Cold Tolerance.</title>
        <authorList>
            <person name="Chen X."/>
        </authorList>
    </citation>
    <scope>NUCLEOTIDE SEQUENCE [LARGE SCALE GENOMIC DNA]</scope>
    <source>
        <strain evidence="3">cv. Shandingzi</strain>
        <tissue evidence="2">Leaves</tissue>
    </source>
</reference>
<feature type="compositionally biased region" description="Low complexity" evidence="1">
    <location>
        <begin position="570"/>
        <end position="579"/>
    </location>
</feature>
<dbReference type="AlphaFoldDB" id="A0A540M7B2"/>
<gene>
    <name evidence="2" type="ORF">C1H46_020002</name>
</gene>
<dbReference type="EMBL" id="VIEB01000344">
    <property type="protein sequence ID" value="TQD94402.1"/>
    <property type="molecule type" value="Genomic_DNA"/>
</dbReference>
<comment type="caution">
    <text evidence="2">The sequence shown here is derived from an EMBL/GenBank/DDBJ whole genome shotgun (WGS) entry which is preliminary data.</text>
</comment>
<dbReference type="GO" id="GO:0009638">
    <property type="term" value="P:phototropism"/>
    <property type="evidence" value="ECO:0007669"/>
    <property type="project" value="InterPro"/>
</dbReference>